<dbReference type="InterPro" id="IPR016024">
    <property type="entry name" value="ARM-type_fold"/>
</dbReference>
<dbReference type="Pfam" id="PF24492">
    <property type="entry name" value="HEAT_ECM29"/>
    <property type="match status" value="1"/>
</dbReference>
<protein>
    <recommendedName>
        <fullName evidence="12">Proteasome-associated protein ECM29 homolog</fullName>
    </recommendedName>
</protein>
<comment type="subcellular location">
    <subcellularLocation>
        <location evidence="1">Cytoplasm</location>
    </subcellularLocation>
</comment>
<feature type="domain" description="ECM29 ARM-like repeats" evidence="8">
    <location>
        <begin position="603"/>
        <end position="785"/>
    </location>
</feature>
<dbReference type="InterPro" id="IPR057546">
    <property type="entry name" value="HEAT_GCN1"/>
</dbReference>
<evidence type="ECO:0000256" key="1">
    <source>
        <dbReference type="ARBA" id="ARBA00004496"/>
    </source>
</evidence>
<evidence type="ECO:0000259" key="8">
    <source>
        <dbReference type="Pfam" id="PF23702"/>
    </source>
</evidence>
<dbReference type="Pfam" id="PF23731">
    <property type="entry name" value="ARM_ECM29_C"/>
    <property type="match status" value="1"/>
</dbReference>
<evidence type="ECO:0000259" key="9">
    <source>
        <dbReference type="Pfam" id="PF24492"/>
    </source>
</evidence>
<keyword evidence="4" id="KW-0647">Proteasome</keyword>
<feature type="region of interest" description="Disordered" evidence="5">
    <location>
        <begin position="1630"/>
        <end position="1656"/>
    </location>
</feature>
<feature type="compositionally biased region" description="Basic and acidic residues" evidence="5">
    <location>
        <begin position="1645"/>
        <end position="1656"/>
    </location>
</feature>
<name>A0AAV7IFE8_COTGL</name>
<feature type="domain" description="Proteasome component Ecm29 N-terminal" evidence="6">
    <location>
        <begin position="11"/>
        <end position="505"/>
    </location>
</feature>
<evidence type="ECO:0000259" key="7">
    <source>
        <dbReference type="Pfam" id="PF23271"/>
    </source>
</evidence>
<dbReference type="PANTHER" id="PTHR23346:SF19">
    <property type="entry name" value="PROTEASOME ADAPTER AND SCAFFOLD PROTEIN ECM29"/>
    <property type="match status" value="1"/>
</dbReference>
<dbReference type="Pfam" id="PF23702">
    <property type="entry name" value="ARM_ECM29"/>
    <property type="match status" value="1"/>
</dbReference>
<accession>A0AAV7IFE8</accession>
<dbReference type="GO" id="GO:0000502">
    <property type="term" value="C:proteasome complex"/>
    <property type="evidence" value="ECO:0007669"/>
    <property type="project" value="UniProtKB-KW"/>
</dbReference>
<evidence type="ECO:0000256" key="3">
    <source>
        <dbReference type="ARBA" id="ARBA00022737"/>
    </source>
</evidence>
<feature type="domain" description="Proteasome adapter and scaffold protein ECM29 HEAT-repeat" evidence="9">
    <location>
        <begin position="1256"/>
        <end position="1415"/>
    </location>
</feature>
<dbReference type="GO" id="GO:0005737">
    <property type="term" value="C:cytoplasm"/>
    <property type="evidence" value="ECO:0007669"/>
    <property type="project" value="UniProtKB-SubCell"/>
</dbReference>
<dbReference type="GO" id="GO:0043248">
    <property type="term" value="P:proteasome assembly"/>
    <property type="evidence" value="ECO:0007669"/>
    <property type="project" value="InterPro"/>
</dbReference>
<keyword evidence="11" id="KW-1185">Reference proteome</keyword>
<evidence type="ECO:0000313" key="10">
    <source>
        <dbReference type="EMBL" id="KAH0550451.1"/>
    </source>
</evidence>
<dbReference type="EMBL" id="JAHXZJ010001864">
    <property type="protein sequence ID" value="KAH0550451.1"/>
    <property type="molecule type" value="Genomic_DNA"/>
</dbReference>
<dbReference type="SUPFAM" id="SSF48371">
    <property type="entry name" value="ARM repeat"/>
    <property type="match status" value="3"/>
</dbReference>
<dbReference type="Pfam" id="PF23271">
    <property type="entry name" value="HEAT_GCN1"/>
    <property type="match status" value="1"/>
</dbReference>
<proteinExistence type="predicted"/>
<gene>
    <name evidence="10" type="ORF">KQX54_019461</name>
</gene>
<keyword evidence="2" id="KW-0963">Cytoplasm</keyword>
<evidence type="ECO:0000256" key="4">
    <source>
        <dbReference type="ARBA" id="ARBA00022942"/>
    </source>
</evidence>
<sequence>MAAATDELMLLERVFLCLGNADTDEQLQASVCKFLPPVLLKLSSPQEGVRKKVMGLLIHINRRVKSRPKVQLPVEALLLQYQDPAASSFVINFTIIYIKLGYPRMEMKKQSELIPSVLNAIEGKPLSHQDSLLLMIMPALGNLEIPLSAEKRAALLGLQDKPYVAKQLINFMLDMLLLPYGSVGQAENRDPGQPIDWSQYPVPPGLSEYAFKRVIGENPPVAEKLEQVKLGIVKFLAGGFFPESDILIHLIVAAADTRFSVANLADAELKKIVSTLDWSSMQLALPLYTLFLGTSAIGTQKDIKPEMKRHAANTRIRLKLLQYLCRVTKAGFIIPPSIQVVFDSLYGNNTNKKLKSLALDFTLNMVQQCSFGSLSRVAGVILNGMVKLISEGEPEHIAIAYTIIGQLGQRIPSLVNKDSSLVQQFFKALTSTDSDMRRTVRDALIAMSSAFILNPSDKNGIATMTALLSTYIESEEPSVRSVAVHYVATIFPANHAPSRYLLLLACGDDKNEVSTEAIKALYGTAHRNERYKSDAKEYQLPNFPEMILYVNQNTQTRINSNNKFSIGNHVLPYNITTFNEIISYLRLCLAKSAKILAREPIENHPCEHTPTIAKYLKELVDEDKKYLDNYIELITSLCHATADKIPLIALLEVVGTIPRSMTGYFVKELPWIRTLLTSTKADVRELAAKINAIVMQFNSSNEEFELRAGEFMSSTKNKVLETQHGSLLALSYMMERKLTARKDTEQVDNFLNWKIYSEVVQTICSFLTSSTVLLVDAATQGIGIIGKVFPLPLNSESEDESLSKKKLVENLFAILMNAKMNGKIKENAIQSLGFLCIGEAFPHTKIIIEKFIGYAKETKDVTIHFSIAEALVLCVQGPASKEARDIWTTVPEEYNQNYSAESDNLLVFLLDQLLKLSNDPHPNSRQAICIWLLSILRHNDKRQHVIDRLPNLQNAFSNFLGENNDIVQDVASKGICLVYNTSEKTGRDDLVATLMSQLTEGRRAVQQVTPDTKLFEEGELGKAPTGGTITTYKEICSLASDLNKPDLIYNFLQLANHNAVWTSKKGAAFGFSAIASVAKDELNKYLPSIIPKLYRYQFDPTPKIQQSMSNIWHDIVPSTSKALEQYHNEILEDLKVNLTNNQWRVRLSCCLALSDLFKSNAHIDYAKHAPELWKQLFRVMDDVHEDTRNNATNTARLLSKVCVRECDPNHGKSGERVLQSVLSIFLEVGILHNVKAIRALSLQTVSQLVSTAGVLLKPSLVHLIPALLTATDMEHEGLMYMSTKYSAQTEIQEALDRVRSNEAKSHHATETVRKCTQYLDTAILQELMPKVIELIKSSIGLGSKVSISHFLILLSLQMKQELQPYAGKLCSALMNGLTDRNATVRKTNAVTIGYIIGSAKDSSVEKIFNTLNTWYNEREDDAIRLAIGQTLQSISNHNHEVLKKFSDIVIPLTFFAMHAIKVPANKETVELWTDLWGEISHGTESTIKQNLNLIIGTLNRSLESASWTTKAQAANAVSTVAVKVGSSMDDEARNGLLRILIAGLQGRTWNGKERLVEALATLACHSKEALGKDAALSASVVEALYKESKKENLEYRRYALKAFADVLHELGIDKFTELYDIAQEILGKMGKKNKGDDDDDDDDEKSDKSSEEITKKREDQMKLQETVYEALGKAWPAYKGSKDTQDKYCLQIIAHCHETLPSSTRAIQVAIMTTLTHFVEKLVFLQVNYGELAKEDREKLDIICETLYQILKISIGISKYTRIRKEALNIVLVLSKKLIDSGNNKQTEALKSLFCQLLTNELASDNQPEIRTRVVDIKAIFQL</sequence>
<dbReference type="Gene3D" id="1.25.10.10">
    <property type="entry name" value="Leucine-rich Repeat Variant"/>
    <property type="match status" value="4"/>
</dbReference>
<dbReference type="InterPro" id="IPR011989">
    <property type="entry name" value="ARM-like"/>
</dbReference>
<keyword evidence="3" id="KW-0677">Repeat</keyword>
<dbReference type="InterPro" id="IPR024372">
    <property type="entry name" value="Ecm29_N"/>
</dbReference>
<comment type="caution">
    <text evidence="10">The sequence shown here is derived from an EMBL/GenBank/DDBJ whole genome shotgun (WGS) entry which is preliminary data.</text>
</comment>
<dbReference type="GO" id="GO:0060090">
    <property type="term" value="F:molecular adaptor activity"/>
    <property type="evidence" value="ECO:0007669"/>
    <property type="project" value="InterPro"/>
</dbReference>
<dbReference type="PANTHER" id="PTHR23346">
    <property type="entry name" value="TRANSLATIONAL ACTIVATOR GCN1-RELATED"/>
    <property type="match status" value="1"/>
</dbReference>
<reference evidence="10 11" key="1">
    <citation type="journal article" date="2021" name="J. Hered.">
        <title>A chromosome-level genome assembly of the parasitoid wasp, Cotesia glomerata (Hymenoptera: Braconidae).</title>
        <authorList>
            <person name="Pinto B.J."/>
            <person name="Weis J.J."/>
            <person name="Gamble T."/>
            <person name="Ode P.J."/>
            <person name="Paul R."/>
            <person name="Zaspel J.M."/>
        </authorList>
    </citation>
    <scope>NUCLEOTIDE SEQUENCE [LARGE SCALE GENOMIC DNA]</scope>
    <source>
        <strain evidence="10">CgM1</strain>
    </source>
</reference>
<feature type="domain" description="Stalled ribosome sensor GCN1-like HEAT repeats region" evidence="7">
    <location>
        <begin position="1071"/>
        <end position="1201"/>
    </location>
</feature>
<evidence type="ECO:0000256" key="2">
    <source>
        <dbReference type="ARBA" id="ARBA00022490"/>
    </source>
</evidence>
<evidence type="ECO:0000259" key="6">
    <source>
        <dbReference type="Pfam" id="PF13001"/>
    </source>
</evidence>
<organism evidence="10 11">
    <name type="scientific">Cotesia glomerata</name>
    <name type="common">Lepidopteran parasitic wasp</name>
    <name type="synonym">Apanteles glomeratus</name>
    <dbReference type="NCBI Taxonomy" id="32391"/>
    <lineage>
        <taxon>Eukaryota</taxon>
        <taxon>Metazoa</taxon>
        <taxon>Ecdysozoa</taxon>
        <taxon>Arthropoda</taxon>
        <taxon>Hexapoda</taxon>
        <taxon>Insecta</taxon>
        <taxon>Pterygota</taxon>
        <taxon>Neoptera</taxon>
        <taxon>Endopterygota</taxon>
        <taxon>Hymenoptera</taxon>
        <taxon>Apocrita</taxon>
        <taxon>Ichneumonoidea</taxon>
        <taxon>Braconidae</taxon>
        <taxon>Microgastrinae</taxon>
        <taxon>Cotesia</taxon>
    </lineage>
</organism>
<dbReference type="InterPro" id="IPR055443">
    <property type="entry name" value="HEAT_ECM29"/>
</dbReference>
<evidence type="ECO:0000313" key="11">
    <source>
        <dbReference type="Proteomes" id="UP000826195"/>
    </source>
</evidence>
<evidence type="ECO:0008006" key="12">
    <source>
        <dbReference type="Google" id="ProtNLM"/>
    </source>
</evidence>
<evidence type="ECO:0000256" key="5">
    <source>
        <dbReference type="SAM" id="MobiDB-lite"/>
    </source>
</evidence>
<dbReference type="InterPro" id="IPR055444">
    <property type="entry name" value="ARM_ECM29"/>
</dbReference>
<dbReference type="GO" id="GO:0036503">
    <property type="term" value="P:ERAD pathway"/>
    <property type="evidence" value="ECO:0007669"/>
    <property type="project" value="TreeGrafter"/>
</dbReference>
<dbReference type="Pfam" id="PF13001">
    <property type="entry name" value="ECM29_N"/>
    <property type="match status" value="1"/>
</dbReference>
<dbReference type="GO" id="GO:0005634">
    <property type="term" value="C:nucleus"/>
    <property type="evidence" value="ECO:0007669"/>
    <property type="project" value="TreeGrafter"/>
</dbReference>
<dbReference type="Proteomes" id="UP000826195">
    <property type="component" value="Unassembled WGS sequence"/>
</dbReference>